<proteinExistence type="predicted"/>
<dbReference type="EMBL" id="JABBWG010000049">
    <property type="protein sequence ID" value="KAG1805933.1"/>
    <property type="molecule type" value="Genomic_DNA"/>
</dbReference>
<gene>
    <name evidence="1" type="ORF">BJ212DRAFT_1231425</name>
</gene>
<dbReference type="Proteomes" id="UP000807769">
    <property type="component" value="Unassembled WGS sequence"/>
</dbReference>
<keyword evidence="2" id="KW-1185">Reference proteome</keyword>
<feature type="non-terminal residue" evidence="1">
    <location>
        <position position="81"/>
    </location>
</feature>
<protein>
    <submittedName>
        <fullName evidence="1">Uncharacterized protein</fullName>
    </submittedName>
</protein>
<reference evidence="1" key="1">
    <citation type="journal article" date="2020" name="New Phytol.">
        <title>Comparative genomics reveals dynamic genome evolution in host specialist ectomycorrhizal fungi.</title>
        <authorList>
            <person name="Lofgren L.A."/>
            <person name="Nguyen N.H."/>
            <person name="Vilgalys R."/>
            <person name="Ruytinx J."/>
            <person name="Liao H.L."/>
            <person name="Branco S."/>
            <person name="Kuo A."/>
            <person name="LaButti K."/>
            <person name="Lipzen A."/>
            <person name="Andreopoulos W."/>
            <person name="Pangilinan J."/>
            <person name="Riley R."/>
            <person name="Hundley H."/>
            <person name="Na H."/>
            <person name="Barry K."/>
            <person name="Grigoriev I.V."/>
            <person name="Stajich J.E."/>
            <person name="Kennedy P.G."/>
        </authorList>
    </citation>
    <scope>NUCLEOTIDE SEQUENCE</scope>
    <source>
        <strain evidence="1">MN1</strain>
    </source>
</reference>
<dbReference type="OrthoDB" id="2629847at2759"/>
<dbReference type="GeneID" id="64623517"/>
<feature type="non-terminal residue" evidence="1">
    <location>
        <position position="1"/>
    </location>
</feature>
<dbReference type="AlphaFoldDB" id="A0A9P7DY82"/>
<sequence>VVSYCPALLTLADCHSHFDIVYTMKVFSYLYKYLYKGPDTAHFTIKEDIDANEPVPLNEVHDYQKGRYLSAPKAAWQILNF</sequence>
<accession>A0A9P7DY82</accession>
<evidence type="ECO:0000313" key="2">
    <source>
        <dbReference type="Proteomes" id="UP000807769"/>
    </source>
</evidence>
<evidence type="ECO:0000313" key="1">
    <source>
        <dbReference type="EMBL" id="KAG1805933.1"/>
    </source>
</evidence>
<comment type="caution">
    <text evidence="1">The sequence shown here is derived from an EMBL/GenBank/DDBJ whole genome shotgun (WGS) entry which is preliminary data.</text>
</comment>
<organism evidence="1 2">
    <name type="scientific">Suillus subaureus</name>
    <dbReference type="NCBI Taxonomy" id="48587"/>
    <lineage>
        <taxon>Eukaryota</taxon>
        <taxon>Fungi</taxon>
        <taxon>Dikarya</taxon>
        <taxon>Basidiomycota</taxon>
        <taxon>Agaricomycotina</taxon>
        <taxon>Agaricomycetes</taxon>
        <taxon>Agaricomycetidae</taxon>
        <taxon>Boletales</taxon>
        <taxon>Suillineae</taxon>
        <taxon>Suillaceae</taxon>
        <taxon>Suillus</taxon>
    </lineage>
</organism>
<name>A0A9P7DY82_9AGAM</name>
<dbReference type="RefSeq" id="XP_041187509.1">
    <property type="nucleotide sequence ID" value="XM_041329500.1"/>
</dbReference>